<feature type="domain" description="Peptidase S9 prolyl oligopeptidase catalytic" evidence="1">
    <location>
        <begin position="539"/>
        <end position="715"/>
    </location>
</feature>
<accession>A0ABS3YTW7</accession>
<dbReference type="Gene3D" id="2.140.10.30">
    <property type="entry name" value="Dipeptidylpeptidase IV, N-terminal domain"/>
    <property type="match status" value="1"/>
</dbReference>
<dbReference type="EMBL" id="JAGHKO010000002">
    <property type="protein sequence ID" value="MBO9201338.1"/>
    <property type="molecule type" value="Genomic_DNA"/>
</dbReference>
<organism evidence="3 4">
    <name type="scientific">Niastella soli</name>
    <dbReference type="NCBI Taxonomy" id="2821487"/>
    <lineage>
        <taxon>Bacteria</taxon>
        <taxon>Pseudomonadati</taxon>
        <taxon>Bacteroidota</taxon>
        <taxon>Chitinophagia</taxon>
        <taxon>Chitinophagales</taxon>
        <taxon>Chitinophagaceae</taxon>
        <taxon>Niastella</taxon>
    </lineage>
</organism>
<protein>
    <submittedName>
        <fullName evidence="3">S9 family peptidase</fullName>
    </submittedName>
</protein>
<proteinExistence type="predicted"/>
<dbReference type="Gene3D" id="3.40.50.1820">
    <property type="entry name" value="alpha/beta hydrolase"/>
    <property type="match status" value="1"/>
</dbReference>
<dbReference type="InterPro" id="IPR002469">
    <property type="entry name" value="Peptidase_S9B_N"/>
</dbReference>
<dbReference type="SUPFAM" id="SSF53474">
    <property type="entry name" value="alpha/beta-Hydrolases"/>
    <property type="match status" value="1"/>
</dbReference>
<sequence length="738" mass="84093">MPRSMSVTLSTPLRTFLLIVFTAFVPVVLFAQKGTKWNRTGNGYYQFKEGELDLYTLPLQTKTVILTNKQLTPDGKTTPLNVRGFSFSADDKKVLLFANTKKVWRLQTRGDYYVFDTNTGSLKKLGKDRPASTLMFAKFSPDASKVAYVSEYNLFVEDLASGNIQQLTLDGNRKFINGTFDWVYEEEFWCRDGFRWSPDSKHIAYWQIDARKTKDYLMIDNTDSIYPFAVPVEYPIAGEPPSPFKIGVVDIATAKTQWMDIPTDPVLQSYVPRMEWAANSNELIIQHLNRHQNQSDLMLCNAQTGASQVIYTEKDSAWIDIQPLWDNDYSWGGWDWISDGKEFIWASEKDGWRHLYRVTRDGKKEVKITNGNYDVMDISAIDEKNGYVYFLASPNNATQKYLYRTKLNGKGPAERVSPANQEGTHDYDLSPTAAYARHFFSNIYTPSTDEMISLPDHKGVNGQHIVNDALANADKNSGAEFFKVKTEEGVEMDGWMVKPKNFDPNKKYPVVFYVYTEPWGQNVRDEYGAADPFLYKGDMAADGYIYISIDNRGTPVPKGRNWRKVIYRNIGRINIRDQAMAAKEVIKWPFVDTSRIAVWGWSGGGSATLNLMFQFPEIYKTGIAVAAVGSIFTYDNIYQERYMGLPQENAADYVQGSPVTHAKNLRGNLLYIHGTGDDNVHYQNAELLLNELIKYNKQFQLMSYPNRTHSISEGAGTWEHLSSLFTTYLRTHCAPGGR</sequence>
<comment type="caution">
    <text evidence="3">The sequence shown here is derived from an EMBL/GenBank/DDBJ whole genome shotgun (WGS) entry which is preliminary data.</text>
</comment>
<name>A0ABS3YTW7_9BACT</name>
<evidence type="ECO:0000259" key="2">
    <source>
        <dbReference type="Pfam" id="PF00930"/>
    </source>
</evidence>
<reference evidence="3 4" key="1">
    <citation type="submission" date="2021-03" db="EMBL/GenBank/DDBJ databases">
        <title>Assistant Professor.</title>
        <authorList>
            <person name="Huq M.A."/>
        </authorList>
    </citation>
    <scope>NUCLEOTIDE SEQUENCE [LARGE SCALE GENOMIC DNA]</scope>
    <source>
        <strain evidence="3 4">MAH-29</strain>
    </source>
</reference>
<dbReference type="SUPFAM" id="SSF82171">
    <property type="entry name" value="DPP6 N-terminal domain-like"/>
    <property type="match status" value="1"/>
</dbReference>
<evidence type="ECO:0000313" key="3">
    <source>
        <dbReference type="EMBL" id="MBO9201338.1"/>
    </source>
</evidence>
<evidence type="ECO:0000313" key="4">
    <source>
        <dbReference type="Proteomes" id="UP000677244"/>
    </source>
</evidence>
<keyword evidence="4" id="KW-1185">Reference proteome</keyword>
<dbReference type="InterPro" id="IPR029058">
    <property type="entry name" value="AB_hydrolase_fold"/>
</dbReference>
<gene>
    <name evidence="3" type="ORF">J7I42_13745</name>
</gene>
<feature type="domain" description="Dipeptidylpeptidase IV N-terminal" evidence="2">
    <location>
        <begin position="88"/>
        <end position="446"/>
    </location>
</feature>
<dbReference type="PANTHER" id="PTHR11731">
    <property type="entry name" value="PROTEASE FAMILY S9B,C DIPEPTIDYL-PEPTIDASE IV-RELATED"/>
    <property type="match status" value="1"/>
</dbReference>
<dbReference type="PANTHER" id="PTHR11731:SF193">
    <property type="entry name" value="DIPEPTIDYL PEPTIDASE 9"/>
    <property type="match status" value="1"/>
</dbReference>
<dbReference type="Pfam" id="PF00326">
    <property type="entry name" value="Peptidase_S9"/>
    <property type="match status" value="1"/>
</dbReference>
<dbReference type="Proteomes" id="UP000677244">
    <property type="component" value="Unassembled WGS sequence"/>
</dbReference>
<dbReference type="RefSeq" id="WP_209139388.1">
    <property type="nucleotide sequence ID" value="NZ_JAGHKO010000002.1"/>
</dbReference>
<evidence type="ECO:0000259" key="1">
    <source>
        <dbReference type="Pfam" id="PF00326"/>
    </source>
</evidence>
<dbReference type="InterPro" id="IPR001375">
    <property type="entry name" value="Peptidase_S9_cat"/>
</dbReference>
<dbReference type="Pfam" id="PF00930">
    <property type="entry name" value="DPPIV_N"/>
    <property type="match status" value="1"/>
</dbReference>
<dbReference type="InterPro" id="IPR050278">
    <property type="entry name" value="Serine_Prot_S9B/DPPIV"/>
</dbReference>